<dbReference type="Pfam" id="PF09377">
    <property type="entry name" value="SBDS_domain_II"/>
    <property type="match status" value="1"/>
</dbReference>
<evidence type="ECO:0000259" key="2">
    <source>
        <dbReference type="Pfam" id="PF01172"/>
    </source>
</evidence>
<dbReference type="GeneID" id="9751776"/>
<dbReference type="HOGENOM" id="CLU_043216_2_0_2"/>
<dbReference type="InterPro" id="IPR018978">
    <property type="entry name" value="SDO1/SBDS_central"/>
</dbReference>
<dbReference type="EMBL" id="CP002100">
    <property type="protein sequence ID" value="ADN50239.1"/>
    <property type="molecule type" value="Genomic_DNA"/>
</dbReference>
<dbReference type="Gene3D" id="3.30.70.240">
    <property type="match status" value="1"/>
</dbReference>
<proteinExistence type="inferred from homology"/>
<dbReference type="SUPFAM" id="SSF89895">
    <property type="entry name" value="FYSH domain"/>
    <property type="match status" value="1"/>
</dbReference>
<feature type="domain" description="Ribosome maturation protein SDO1/SBDS central" evidence="3">
    <location>
        <begin position="100"/>
        <end position="161"/>
    </location>
</feature>
<dbReference type="InterPro" id="IPR019783">
    <property type="entry name" value="SDO1/SBDS_N"/>
</dbReference>
<dbReference type="InterPro" id="IPR035647">
    <property type="entry name" value="EFG_III/V"/>
</dbReference>
<dbReference type="OrthoDB" id="84504at2157"/>
<name>E1QP68_VULDI</name>
<dbReference type="Gene3D" id="1.10.10.900">
    <property type="entry name" value="SBDS protein C-terminal domain, subdomain 1"/>
    <property type="match status" value="1"/>
</dbReference>
<organism evidence="5 6">
    <name type="scientific">Vulcanisaeta distributa (strain DSM 14429 / JCM 11212 / NBRC 100878 / IC-017)</name>
    <dbReference type="NCBI Taxonomy" id="572478"/>
    <lineage>
        <taxon>Archaea</taxon>
        <taxon>Thermoproteota</taxon>
        <taxon>Thermoprotei</taxon>
        <taxon>Thermoproteales</taxon>
        <taxon>Thermoproteaceae</taxon>
        <taxon>Vulcanisaeta</taxon>
    </lineage>
</organism>
<protein>
    <submittedName>
        <fullName evidence="5">Ribosome maturation protein SBDS</fullName>
    </submittedName>
</protein>
<dbReference type="InterPro" id="IPR036786">
    <property type="entry name" value="Ribosome_mat_SBDS_N_sf"/>
</dbReference>
<dbReference type="InterPro" id="IPR046928">
    <property type="entry name" value="SDO1/SBDS_C"/>
</dbReference>
<dbReference type="Proteomes" id="UP000006681">
    <property type="component" value="Chromosome"/>
</dbReference>
<dbReference type="NCBIfam" id="TIGR00291">
    <property type="entry name" value="RNA_SBDS"/>
    <property type="match status" value="1"/>
</dbReference>
<dbReference type="AlphaFoldDB" id="E1QP68"/>
<dbReference type="eggNOG" id="arCOG04187">
    <property type="taxonomic scope" value="Archaea"/>
</dbReference>
<keyword evidence="6" id="KW-1185">Reference proteome</keyword>
<dbReference type="Pfam" id="PF20268">
    <property type="entry name" value="SBDS_C"/>
    <property type="match status" value="1"/>
</dbReference>
<dbReference type="PANTHER" id="PTHR10927">
    <property type="entry name" value="RIBOSOME MATURATION PROTEIN SBDS"/>
    <property type="match status" value="1"/>
</dbReference>
<dbReference type="SUPFAM" id="SSF54980">
    <property type="entry name" value="EF-G C-terminal domain-like"/>
    <property type="match status" value="1"/>
</dbReference>
<dbReference type="Gene3D" id="3.30.1250.10">
    <property type="entry name" value="Ribosome maturation protein SBDS, N-terminal domain"/>
    <property type="match status" value="1"/>
</dbReference>
<comment type="similarity">
    <text evidence="1">Belongs to the SDO1/SBDS family.</text>
</comment>
<gene>
    <name evidence="5" type="ordered locus">Vdis_0847</name>
</gene>
<dbReference type="InterPro" id="IPR037188">
    <property type="entry name" value="Sdo1/SBDS_central_sf"/>
</dbReference>
<evidence type="ECO:0000256" key="1">
    <source>
        <dbReference type="ARBA" id="ARBA00007433"/>
    </source>
</evidence>
<dbReference type="InterPro" id="IPR039100">
    <property type="entry name" value="Sdo1/SBDS-like"/>
</dbReference>
<accession>E1QP68</accession>
<reference evidence="6" key="2">
    <citation type="journal article" date="2010" name="Stand. Genomic Sci.">
        <title>Complete genome sequence of Vulcanisaeta distributa type strain (IC-017T).</title>
        <authorList>
            <person name="Mavromatis K."/>
            <person name="Sikorski J."/>
            <person name="Pabst E."/>
            <person name="Teshima H."/>
            <person name="Lapidus A."/>
            <person name="Lucas S."/>
            <person name="Nolan M."/>
            <person name="Glavina Del Rio T."/>
            <person name="Cheng J."/>
            <person name="Bruce D."/>
            <person name="Goodwin L."/>
            <person name="Pitluck S."/>
            <person name="Liolios K."/>
            <person name="Ivanova N."/>
            <person name="Mikhailova N."/>
            <person name="Pati A."/>
            <person name="Chen A."/>
            <person name="Palaniappan K."/>
            <person name="Land M."/>
            <person name="Hauser L."/>
            <person name="Chang Y."/>
            <person name="Jeffries C."/>
            <person name="Rohde M."/>
            <person name="Spring S."/>
            <person name="Goker M."/>
            <person name="Wirth R."/>
            <person name="Woyke T."/>
            <person name="Bristow J."/>
            <person name="Eisen J."/>
            <person name="Markowitz V."/>
            <person name="Hugenholtz P."/>
            <person name="Klenk H."/>
            <person name="Kyrpides N."/>
        </authorList>
    </citation>
    <scope>NUCLEOTIDE SEQUENCE [LARGE SCALE GENOMIC DNA]</scope>
    <source>
        <strain evidence="6">DSM 14429 / JCM 11212 / NBRC 100878 / IC-017</strain>
    </source>
</reference>
<dbReference type="GO" id="GO:0042256">
    <property type="term" value="P:cytosolic ribosome assembly"/>
    <property type="evidence" value="ECO:0007669"/>
    <property type="project" value="InterPro"/>
</dbReference>
<dbReference type="STRING" id="572478.Vdis_0847"/>
<evidence type="ECO:0000259" key="3">
    <source>
        <dbReference type="Pfam" id="PF09377"/>
    </source>
</evidence>
<dbReference type="SUPFAM" id="SSF109728">
    <property type="entry name" value="Hypothetical protein AF0491, middle domain"/>
    <property type="match status" value="1"/>
</dbReference>
<dbReference type="Pfam" id="PF01172">
    <property type="entry name" value="SBDS_N"/>
    <property type="match status" value="1"/>
</dbReference>
<reference evidence="5 6" key="1">
    <citation type="journal article" date="2010" name="Stand. Genomic Sci.">
        <title>Complete genome sequence of Vulcanisaeta distributa type strain (IC-017).</title>
        <authorList>
            <person name="Mavromatis K."/>
            <person name="Sikorski J."/>
            <person name="Pabst E."/>
            <person name="Teshima H."/>
            <person name="Lapidus A."/>
            <person name="Lucas S."/>
            <person name="Nolan M."/>
            <person name="Glavina Del Rio T."/>
            <person name="Cheng J.F."/>
            <person name="Bruce D."/>
            <person name="Goodwin L."/>
            <person name="Pitluck S."/>
            <person name="Liolios K."/>
            <person name="Ivanova N."/>
            <person name="Mikhailova N."/>
            <person name="Pati A."/>
            <person name="Chen A."/>
            <person name="Palaniappan K."/>
            <person name="Land M."/>
            <person name="Hauser L."/>
            <person name="Chang Y.J."/>
            <person name="Jeffries C.D."/>
            <person name="Rohde M."/>
            <person name="Spring S."/>
            <person name="Goker M."/>
            <person name="Wirth R."/>
            <person name="Woyke T."/>
            <person name="Bristow J."/>
            <person name="Eisen J.A."/>
            <person name="Markowitz V."/>
            <person name="Hugenholtz P."/>
            <person name="Klenk H.P."/>
            <person name="Kyrpides N.C."/>
        </authorList>
    </citation>
    <scope>NUCLEOTIDE SEQUENCE [LARGE SCALE GENOMIC DNA]</scope>
    <source>
        <strain evidence="6">DSM 14429 / JCM 11212 / NBRC 100878 / IC-017</strain>
    </source>
</reference>
<dbReference type="RefSeq" id="WP_013335964.1">
    <property type="nucleotide sequence ID" value="NC_014537.1"/>
</dbReference>
<dbReference type="KEGG" id="vdi:Vdis_0847"/>
<evidence type="ECO:0000313" key="6">
    <source>
        <dbReference type="Proteomes" id="UP000006681"/>
    </source>
</evidence>
<dbReference type="InterPro" id="IPR002140">
    <property type="entry name" value="Sdo1/SBDS"/>
</dbReference>
<sequence>MSRRNYVIARYEKDGYVFEILVDPDAALDMRLGKPVSIDKVLITDTIYKDARKGLRASEESLMRVFKTTDPRKVAEFIVRNGELPLTAEQRRRLIEQKRKQIIDWISRNCIDTRTRTPVPPQRVEAAMQQVDVAIDPFKPVEEQVNAVIKALQKVLPLKVAVSILEIRAPAEHAHKVRSTLSRMGRVVKERFEGDGSLVMQLEVPAGLQDTIIAKVNELTHGSGDVKIISTS</sequence>
<dbReference type="PANTHER" id="PTHR10927:SF4">
    <property type="entry name" value="RIBOSOME MATURATION PROTEIN SDO1 HOMOLOG"/>
    <property type="match status" value="1"/>
</dbReference>
<evidence type="ECO:0000313" key="5">
    <source>
        <dbReference type="EMBL" id="ADN50239.1"/>
    </source>
</evidence>
<feature type="domain" description="Ribosome maturation protein SDO1/SBDS N-terminal" evidence="2">
    <location>
        <begin position="5"/>
        <end position="92"/>
    </location>
</feature>
<evidence type="ECO:0000259" key="4">
    <source>
        <dbReference type="Pfam" id="PF20268"/>
    </source>
</evidence>
<feature type="domain" description="Ribosome maturation protein SDO1/SBDS C-terminal" evidence="4">
    <location>
        <begin position="165"/>
        <end position="230"/>
    </location>
</feature>